<proteinExistence type="predicted"/>
<evidence type="ECO:0000256" key="5">
    <source>
        <dbReference type="PROSITE-ProRule" id="PRU00581"/>
    </source>
</evidence>
<dbReference type="GO" id="GO:0016020">
    <property type="term" value="C:membrane"/>
    <property type="evidence" value="ECO:0007669"/>
    <property type="project" value="UniProtKB-SubCell"/>
</dbReference>
<comment type="caution">
    <text evidence="9">The sequence shown here is derived from an EMBL/GenBank/DDBJ whole genome shotgun (WGS) entry which is preliminary data.</text>
</comment>
<sequence length="293" mass="31106">METPHYGSPPEYSPPLSAPPHTLSPSQLYEGGGAPGSLYERGQPQTGCLSPPGLVRALQGLIAGLSFIILACAASALVWDMGYSNVPGLGADYSSAVSSLYPTPYSAKAVMISMAVINFLSASAFLAGSFSRTSAAHRHGFYLALLLVDVTMAILQGAVDVVFVLGVNPMTQGSPNMLQNPMLLMCQKLDGDHAWEGAGGVGGFPMYTQYLFHYCYMDAQEIVAMICGFLAALALALAAYFAHKTWRKIRRHGKHSNQSELRLGAPEGPKLHKWPSTSSGRGPRVKANGVKSG</sequence>
<feature type="transmembrane region" description="Helical" evidence="7">
    <location>
        <begin position="109"/>
        <end position="130"/>
    </location>
</feature>
<dbReference type="EMBL" id="JAINUF010000019">
    <property type="protein sequence ID" value="KAJ8336366.1"/>
    <property type="molecule type" value="Genomic_DNA"/>
</dbReference>
<feature type="region of interest" description="Disordered" evidence="6">
    <location>
        <begin position="253"/>
        <end position="293"/>
    </location>
</feature>
<evidence type="ECO:0000313" key="10">
    <source>
        <dbReference type="Proteomes" id="UP001152622"/>
    </source>
</evidence>
<dbReference type="PROSITE" id="PS51225">
    <property type="entry name" value="MARVEL"/>
    <property type="match status" value="1"/>
</dbReference>
<reference evidence="9" key="1">
    <citation type="journal article" date="2023" name="Science">
        <title>Genome structures resolve the early diversification of teleost fishes.</title>
        <authorList>
            <person name="Parey E."/>
            <person name="Louis A."/>
            <person name="Montfort J."/>
            <person name="Bouchez O."/>
            <person name="Roques C."/>
            <person name="Iampietro C."/>
            <person name="Lluch J."/>
            <person name="Castinel A."/>
            <person name="Donnadieu C."/>
            <person name="Desvignes T."/>
            <person name="Floi Bucao C."/>
            <person name="Jouanno E."/>
            <person name="Wen M."/>
            <person name="Mejri S."/>
            <person name="Dirks R."/>
            <person name="Jansen H."/>
            <person name="Henkel C."/>
            <person name="Chen W.J."/>
            <person name="Zahm M."/>
            <person name="Cabau C."/>
            <person name="Klopp C."/>
            <person name="Thompson A.W."/>
            <person name="Robinson-Rechavi M."/>
            <person name="Braasch I."/>
            <person name="Lecointre G."/>
            <person name="Bobe J."/>
            <person name="Postlethwait J.H."/>
            <person name="Berthelot C."/>
            <person name="Roest Crollius H."/>
            <person name="Guiguen Y."/>
        </authorList>
    </citation>
    <scope>NUCLEOTIDE SEQUENCE</scope>
    <source>
        <strain evidence="9">WJC10195</strain>
    </source>
</reference>
<dbReference type="AlphaFoldDB" id="A0A9Q1ECT0"/>
<keyword evidence="2 5" id="KW-0812">Transmembrane</keyword>
<keyword evidence="4 5" id="KW-0472">Membrane</keyword>
<feature type="domain" description="MARVEL" evidence="8">
    <location>
        <begin position="50"/>
        <end position="247"/>
    </location>
</feature>
<name>A0A9Q1ECT0_SYNKA</name>
<keyword evidence="3 7" id="KW-1133">Transmembrane helix</keyword>
<evidence type="ECO:0000256" key="1">
    <source>
        <dbReference type="ARBA" id="ARBA00004141"/>
    </source>
</evidence>
<evidence type="ECO:0000256" key="6">
    <source>
        <dbReference type="SAM" id="MobiDB-lite"/>
    </source>
</evidence>
<accession>A0A9Q1ECT0</accession>
<evidence type="ECO:0000256" key="4">
    <source>
        <dbReference type="ARBA" id="ARBA00023136"/>
    </source>
</evidence>
<dbReference type="Proteomes" id="UP001152622">
    <property type="component" value="Chromosome 19"/>
</dbReference>
<evidence type="ECO:0000256" key="7">
    <source>
        <dbReference type="SAM" id="Phobius"/>
    </source>
</evidence>
<evidence type="ECO:0000313" key="9">
    <source>
        <dbReference type="EMBL" id="KAJ8336366.1"/>
    </source>
</evidence>
<evidence type="ECO:0000256" key="2">
    <source>
        <dbReference type="ARBA" id="ARBA00022692"/>
    </source>
</evidence>
<feature type="transmembrane region" description="Helical" evidence="7">
    <location>
        <begin position="222"/>
        <end position="242"/>
    </location>
</feature>
<organism evidence="9 10">
    <name type="scientific">Synaphobranchus kaupii</name>
    <name type="common">Kaup's arrowtooth eel</name>
    <dbReference type="NCBI Taxonomy" id="118154"/>
    <lineage>
        <taxon>Eukaryota</taxon>
        <taxon>Metazoa</taxon>
        <taxon>Chordata</taxon>
        <taxon>Craniata</taxon>
        <taxon>Vertebrata</taxon>
        <taxon>Euteleostomi</taxon>
        <taxon>Actinopterygii</taxon>
        <taxon>Neopterygii</taxon>
        <taxon>Teleostei</taxon>
        <taxon>Anguilliformes</taxon>
        <taxon>Synaphobranchidae</taxon>
        <taxon>Synaphobranchus</taxon>
    </lineage>
</organism>
<gene>
    <name evidence="9" type="ORF">SKAU_G00375860</name>
</gene>
<evidence type="ECO:0000259" key="8">
    <source>
        <dbReference type="PROSITE" id="PS51225"/>
    </source>
</evidence>
<evidence type="ECO:0000256" key="3">
    <source>
        <dbReference type="ARBA" id="ARBA00022989"/>
    </source>
</evidence>
<dbReference type="OrthoDB" id="8867927at2759"/>
<keyword evidence="10" id="KW-1185">Reference proteome</keyword>
<feature type="transmembrane region" description="Helical" evidence="7">
    <location>
        <begin position="60"/>
        <end position="79"/>
    </location>
</feature>
<dbReference type="Pfam" id="PF01284">
    <property type="entry name" value="MARVEL"/>
    <property type="match status" value="1"/>
</dbReference>
<protein>
    <recommendedName>
        <fullName evidence="8">MARVEL domain-containing protein</fullName>
    </recommendedName>
</protein>
<dbReference type="InterPro" id="IPR008253">
    <property type="entry name" value="Marvel"/>
</dbReference>
<feature type="transmembrane region" description="Helical" evidence="7">
    <location>
        <begin position="142"/>
        <end position="167"/>
    </location>
</feature>
<feature type="region of interest" description="Disordered" evidence="6">
    <location>
        <begin position="1"/>
        <end position="25"/>
    </location>
</feature>
<comment type="subcellular location">
    <subcellularLocation>
        <location evidence="1">Membrane</location>
        <topology evidence="1">Multi-pass membrane protein</topology>
    </subcellularLocation>
</comment>